<keyword evidence="3" id="KW-1003">Cell membrane</keyword>
<evidence type="ECO:0000313" key="9">
    <source>
        <dbReference type="EMBL" id="SCP99535.1"/>
    </source>
</evidence>
<feature type="transmembrane region" description="Helical" evidence="7">
    <location>
        <begin position="82"/>
        <end position="103"/>
    </location>
</feature>
<evidence type="ECO:0000313" key="10">
    <source>
        <dbReference type="Proteomes" id="UP000199315"/>
    </source>
</evidence>
<dbReference type="GO" id="GO:0005886">
    <property type="term" value="C:plasma membrane"/>
    <property type="evidence" value="ECO:0007669"/>
    <property type="project" value="UniProtKB-SubCell"/>
</dbReference>
<evidence type="ECO:0000256" key="7">
    <source>
        <dbReference type="RuleBase" id="RU363032"/>
    </source>
</evidence>
<gene>
    <name evidence="9" type="ORF">SAMN05421730_10459</name>
</gene>
<feature type="transmembrane region" description="Helical" evidence="7">
    <location>
        <begin position="21"/>
        <end position="40"/>
    </location>
</feature>
<dbReference type="OrthoDB" id="1936922at2"/>
<dbReference type="GO" id="GO:0055085">
    <property type="term" value="P:transmembrane transport"/>
    <property type="evidence" value="ECO:0007669"/>
    <property type="project" value="InterPro"/>
</dbReference>
<accession>A0A1D3TYI5</accession>
<feature type="transmembrane region" description="Helical" evidence="7">
    <location>
        <begin position="164"/>
        <end position="188"/>
    </location>
</feature>
<evidence type="ECO:0000259" key="8">
    <source>
        <dbReference type="PROSITE" id="PS50928"/>
    </source>
</evidence>
<comment type="subcellular location">
    <subcellularLocation>
        <location evidence="1 7">Cell membrane</location>
        <topology evidence="1 7">Multi-pass membrane protein</topology>
    </subcellularLocation>
</comment>
<dbReference type="CDD" id="cd06261">
    <property type="entry name" value="TM_PBP2"/>
    <property type="match status" value="1"/>
</dbReference>
<dbReference type="PROSITE" id="PS50928">
    <property type="entry name" value="ABC_TM1"/>
    <property type="match status" value="1"/>
</dbReference>
<dbReference type="EMBL" id="FMKA01000045">
    <property type="protein sequence ID" value="SCP99535.1"/>
    <property type="molecule type" value="Genomic_DNA"/>
</dbReference>
<comment type="similarity">
    <text evidence="7">Belongs to the binding-protein-dependent transport system permease family.</text>
</comment>
<feature type="transmembrane region" description="Helical" evidence="7">
    <location>
        <begin position="269"/>
        <end position="289"/>
    </location>
</feature>
<reference evidence="9 10" key="1">
    <citation type="submission" date="2016-09" db="EMBL/GenBank/DDBJ databases">
        <authorList>
            <person name="Capua I."/>
            <person name="De Benedictis P."/>
            <person name="Joannis T."/>
            <person name="Lombin L.H."/>
            <person name="Cattoli G."/>
        </authorList>
    </citation>
    <scope>NUCLEOTIDE SEQUENCE [LARGE SCALE GENOMIC DNA]</scope>
    <source>
        <strain evidence="9 10">GluBS11</strain>
    </source>
</reference>
<keyword evidence="4 7" id="KW-0812">Transmembrane</keyword>
<dbReference type="SUPFAM" id="SSF161098">
    <property type="entry name" value="MetI-like"/>
    <property type="match status" value="1"/>
</dbReference>
<feature type="transmembrane region" description="Helical" evidence="7">
    <location>
        <begin position="209"/>
        <end position="231"/>
    </location>
</feature>
<dbReference type="PANTHER" id="PTHR30193:SF37">
    <property type="entry name" value="INNER MEMBRANE ABC TRANSPORTER PERMEASE PROTEIN YCJO"/>
    <property type="match status" value="1"/>
</dbReference>
<evidence type="ECO:0000256" key="1">
    <source>
        <dbReference type="ARBA" id="ARBA00004651"/>
    </source>
</evidence>
<keyword evidence="10" id="KW-1185">Reference proteome</keyword>
<dbReference type="InterPro" id="IPR035906">
    <property type="entry name" value="MetI-like_sf"/>
</dbReference>
<feature type="domain" description="ABC transmembrane type-1" evidence="8">
    <location>
        <begin position="78"/>
        <end position="292"/>
    </location>
</feature>
<evidence type="ECO:0000256" key="6">
    <source>
        <dbReference type="ARBA" id="ARBA00023136"/>
    </source>
</evidence>
<evidence type="ECO:0000256" key="5">
    <source>
        <dbReference type="ARBA" id="ARBA00022989"/>
    </source>
</evidence>
<keyword evidence="5 7" id="KW-1133">Transmembrane helix</keyword>
<keyword evidence="6 7" id="KW-0472">Membrane</keyword>
<dbReference type="RefSeq" id="WP_091236862.1">
    <property type="nucleotide sequence ID" value="NZ_FMKA01000045.1"/>
</dbReference>
<dbReference type="Pfam" id="PF00528">
    <property type="entry name" value="BPD_transp_1"/>
    <property type="match status" value="1"/>
</dbReference>
<dbReference type="Proteomes" id="UP000199315">
    <property type="component" value="Unassembled WGS sequence"/>
</dbReference>
<evidence type="ECO:0000256" key="3">
    <source>
        <dbReference type="ARBA" id="ARBA00022475"/>
    </source>
</evidence>
<dbReference type="AlphaFoldDB" id="A0A1D3TYI5"/>
<organism evidence="9 10">
    <name type="scientific">Anaerobium acetethylicum</name>
    <dbReference type="NCBI Taxonomy" id="1619234"/>
    <lineage>
        <taxon>Bacteria</taxon>
        <taxon>Bacillati</taxon>
        <taxon>Bacillota</taxon>
        <taxon>Clostridia</taxon>
        <taxon>Lachnospirales</taxon>
        <taxon>Lachnospiraceae</taxon>
        <taxon>Anaerobium</taxon>
    </lineage>
</organism>
<feature type="transmembrane region" description="Helical" evidence="7">
    <location>
        <begin position="115"/>
        <end position="137"/>
    </location>
</feature>
<dbReference type="InterPro" id="IPR000515">
    <property type="entry name" value="MetI-like"/>
</dbReference>
<dbReference type="InterPro" id="IPR051393">
    <property type="entry name" value="ABC_transporter_permease"/>
</dbReference>
<protein>
    <submittedName>
        <fullName evidence="9">Raffinose/stachyose/melibiose transport system permease protein</fullName>
    </submittedName>
</protein>
<dbReference type="Gene3D" id="1.10.3720.10">
    <property type="entry name" value="MetI-like"/>
    <property type="match status" value="1"/>
</dbReference>
<dbReference type="STRING" id="1619234.SAMN05421730_10459"/>
<evidence type="ECO:0000256" key="2">
    <source>
        <dbReference type="ARBA" id="ARBA00022448"/>
    </source>
</evidence>
<keyword evidence="2 7" id="KW-0813">Transport</keyword>
<dbReference type="PANTHER" id="PTHR30193">
    <property type="entry name" value="ABC TRANSPORTER PERMEASE PROTEIN"/>
    <property type="match status" value="1"/>
</dbReference>
<evidence type="ECO:0000256" key="4">
    <source>
        <dbReference type="ARBA" id="ARBA00022692"/>
    </source>
</evidence>
<proteinExistence type="inferred from homology"/>
<name>A0A1D3TYI5_9FIRM</name>
<sequence>MNEKNISILVQRQRSTRRAATIFLAPVAILMMVYIFYPIISTFITSTYKWNGISAAKEMTGLENWITLIKDTSFWIAFKNNLVIMVLSIVIQIPLGLALATFLDFGKKKLTIFKVIWFIPLLMSSVAIGFLFTYALATNGGMISTISKFFGGGNIDLLGNPKTALLTVIAIICWQFTPFYMVYFMAAFTNIPYDVFEAARIDGATRGQYFWRIALPLLVPSMKSAAILSMVGSLKYFDLIYVMTGGGPGTSTELMATYMYKQSFKTFNMGYGSAVAGGMFILITMVALITMKLLNGKKQEV</sequence>